<evidence type="ECO:0000256" key="1">
    <source>
        <dbReference type="SAM" id="MobiDB-lite"/>
    </source>
</evidence>
<dbReference type="Proteomes" id="UP001275084">
    <property type="component" value="Unassembled WGS sequence"/>
</dbReference>
<keyword evidence="4" id="KW-1185">Reference proteome</keyword>
<sequence length="865" mass="93074">MPFSDDLYSAWDDDSEGEPIGSGANQPGPQEPETLLQQARQGFQDQGQNASGTGDDDSDDEDFSSPTDGYFGTTSPVSNAPVTATSSNLPRIPNVVVEDPSLQRGSTAESKAREADQERTVPFQASTSSAYRYPGPGPGHRPTRDTYHQPSSSSTYPHTPLTTSSYTSYVPHRSAYDEQSPIIPREAPPAYTPSPTSSSSPPGTFDPSRTYRTFSPATHTPGGTMGHSQEHQGLLARDPESMGNPEDSIDDATSLWRERMKRRLPHLNRRNGKMLLLALVLILVTAGLLTASISAIQNQGSDLPNIPPSKQPVLEDPATGNPPDNNNPPNDNDQPSNSPNPPPTNPNMEYPDMDNELQWDSRRTCRDLQIARSTQAFPVSFEADKNLVIAQTIEEHTPRHEPFNLHVEGTVIFRRTGSDTPGPSVVVESIVNDDRVEISISWDEANQILVVRVPRGIPWNENNSRPCVNIKITVWVPEDASLDQLDTEAVHLDIKLLDNLSIEIAKSTKLEAVVGKVTAASTGSEARDDSIADVGAPDSFRFRSRFIEVETTSGAIQGSWPLYDYLSLQSTSGNVKVGIEPKPADQDEPKPATLSLQSLSGDVEFREPVQVAAEAFAISRMLALSEPGSEAALRAETVLPPRDYRVSAQTTSGKITGSVAFSSTANFQSTSGKINIEVLPVLDSSLAEEGSRDAVLRTSTISGGTDVVVLDPLWIDAAAGRYVDLPPAPRGPQVPIPAPSDPEYIPIGSGDPYAMLPGASSGQPPQARAQQQIVATKRALRSLRGEHDATSANLRVKYPGAWEGQIDMEALSGKLTAGGKDVRIIKSGSEWPGFGKYLHARKGEAGGSKVHVKSTSGDALVWVGE</sequence>
<feature type="compositionally biased region" description="Acidic residues" evidence="1">
    <location>
        <begin position="54"/>
        <end position="63"/>
    </location>
</feature>
<feature type="compositionally biased region" description="Low complexity" evidence="1">
    <location>
        <begin position="193"/>
        <end position="208"/>
    </location>
</feature>
<reference evidence="3" key="2">
    <citation type="submission" date="2023-06" db="EMBL/GenBank/DDBJ databases">
        <authorList>
            <consortium name="Lawrence Berkeley National Laboratory"/>
            <person name="Haridas S."/>
            <person name="Hensen N."/>
            <person name="Bonometti L."/>
            <person name="Westerberg I."/>
            <person name="Brannstrom I.O."/>
            <person name="Guillou S."/>
            <person name="Cros-Aarteil S."/>
            <person name="Calhoun S."/>
            <person name="Kuo A."/>
            <person name="Mondo S."/>
            <person name="Pangilinan J."/>
            <person name="Riley R."/>
            <person name="Labutti K."/>
            <person name="Andreopoulos B."/>
            <person name="Lipzen A."/>
            <person name="Chen C."/>
            <person name="Yanf M."/>
            <person name="Daum C."/>
            <person name="Ng V."/>
            <person name="Clum A."/>
            <person name="Steindorff A."/>
            <person name="Ohm R."/>
            <person name="Martin F."/>
            <person name="Silar P."/>
            <person name="Natvig D."/>
            <person name="Lalanne C."/>
            <person name="Gautier V."/>
            <person name="Ament-Velasquez S.L."/>
            <person name="Kruys A."/>
            <person name="Hutchinson M.I."/>
            <person name="Powell A.J."/>
            <person name="Barry K."/>
            <person name="Miller A.N."/>
            <person name="Grigoriev I.V."/>
            <person name="Debuchy R."/>
            <person name="Gladieux P."/>
            <person name="Thoren M.H."/>
            <person name="Johannesson H."/>
        </authorList>
    </citation>
    <scope>NUCLEOTIDE SEQUENCE</scope>
    <source>
        <strain evidence="3">CBS 955.72</strain>
    </source>
</reference>
<feature type="compositionally biased region" description="Low complexity" evidence="1">
    <location>
        <begin position="321"/>
        <end position="337"/>
    </location>
</feature>
<feature type="region of interest" description="Disordered" evidence="1">
    <location>
        <begin position="302"/>
        <end position="354"/>
    </location>
</feature>
<organism evidence="3 4">
    <name type="scientific">Lasiosphaeria hispida</name>
    <dbReference type="NCBI Taxonomy" id="260671"/>
    <lineage>
        <taxon>Eukaryota</taxon>
        <taxon>Fungi</taxon>
        <taxon>Dikarya</taxon>
        <taxon>Ascomycota</taxon>
        <taxon>Pezizomycotina</taxon>
        <taxon>Sordariomycetes</taxon>
        <taxon>Sordariomycetidae</taxon>
        <taxon>Sordariales</taxon>
        <taxon>Lasiosphaeriaceae</taxon>
        <taxon>Lasiosphaeria</taxon>
    </lineage>
</organism>
<feature type="compositionally biased region" description="Polar residues" evidence="1">
    <location>
        <begin position="72"/>
        <end position="89"/>
    </location>
</feature>
<reference evidence="3" key="1">
    <citation type="journal article" date="2023" name="Mol. Phylogenet. Evol.">
        <title>Genome-scale phylogeny and comparative genomics of the fungal order Sordariales.</title>
        <authorList>
            <person name="Hensen N."/>
            <person name="Bonometti L."/>
            <person name="Westerberg I."/>
            <person name="Brannstrom I.O."/>
            <person name="Guillou S."/>
            <person name="Cros-Aarteil S."/>
            <person name="Calhoun S."/>
            <person name="Haridas S."/>
            <person name="Kuo A."/>
            <person name="Mondo S."/>
            <person name="Pangilinan J."/>
            <person name="Riley R."/>
            <person name="LaButti K."/>
            <person name="Andreopoulos B."/>
            <person name="Lipzen A."/>
            <person name="Chen C."/>
            <person name="Yan M."/>
            <person name="Daum C."/>
            <person name="Ng V."/>
            <person name="Clum A."/>
            <person name="Steindorff A."/>
            <person name="Ohm R.A."/>
            <person name="Martin F."/>
            <person name="Silar P."/>
            <person name="Natvig D.O."/>
            <person name="Lalanne C."/>
            <person name="Gautier V."/>
            <person name="Ament-Velasquez S.L."/>
            <person name="Kruys A."/>
            <person name="Hutchinson M.I."/>
            <person name="Powell A.J."/>
            <person name="Barry K."/>
            <person name="Miller A.N."/>
            <person name="Grigoriev I.V."/>
            <person name="Debuchy R."/>
            <person name="Gladieux P."/>
            <person name="Hiltunen Thoren M."/>
            <person name="Johannesson H."/>
        </authorList>
    </citation>
    <scope>NUCLEOTIDE SEQUENCE</scope>
    <source>
        <strain evidence="3">CBS 955.72</strain>
    </source>
</reference>
<feature type="compositionally biased region" description="Low complexity" evidence="1">
    <location>
        <begin position="37"/>
        <end position="53"/>
    </location>
</feature>
<keyword evidence="2" id="KW-0472">Membrane</keyword>
<feature type="region of interest" description="Disordered" evidence="1">
    <location>
        <begin position="1"/>
        <end position="230"/>
    </location>
</feature>
<feature type="compositionally biased region" description="Basic and acidic residues" evidence="1">
    <location>
        <begin position="110"/>
        <end position="119"/>
    </location>
</feature>
<evidence type="ECO:0008006" key="5">
    <source>
        <dbReference type="Google" id="ProtNLM"/>
    </source>
</evidence>
<accession>A0AAJ0H8E3</accession>
<name>A0AAJ0H8E3_9PEZI</name>
<evidence type="ECO:0000256" key="2">
    <source>
        <dbReference type="SAM" id="Phobius"/>
    </source>
</evidence>
<dbReference type="AlphaFoldDB" id="A0AAJ0H8E3"/>
<evidence type="ECO:0000313" key="3">
    <source>
        <dbReference type="EMBL" id="KAK3343701.1"/>
    </source>
</evidence>
<proteinExistence type="predicted"/>
<feature type="compositionally biased region" description="Polar residues" evidence="1">
    <location>
        <begin position="148"/>
        <end position="168"/>
    </location>
</feature>
<comment type="caution">
    <text evidence="3">The sequence shown here is derived from an EMBL/GenBank/DDBJ whole genome shotgun (WGS) entry which is preliminary data.</text>
</comment>
<protein>
    <recommendedName>
        <fullName evidence="5">Adhesin domain-containing protein</fullName>
    </recommendedName>
</protein>
<evidence type="ECO:0000313" key="4">
    <source>
        <dbReference type="Proteomes" id="UP001275084"/>
    </source>
</evidence>
<dbReference type="EMBL" id="JAUIQD010000007">
    <property type="protein sequence ID" value="KAK3343701.1"/>
    <property type="molecule type" value="Genomic_DNA"/>
</dbReference>
<gene>
    <name evidence="3" type="ORF">B0T25DRAFT_572700</name>
</gene>
<keyword evidence="2" id="KW-1133">Transmembrane helix</keyword>
<keyword evidence="2" id="KW-0812">Transmembrane</keyword>
<feature type="transmembrane region" description="Helical" evidence="2">
    <location>
        <begin position="274"/>
        <end position="296"/>
    </location>
</feature>